<keyword evidence="3" id="KW-0067">ATP-binding</keyword>
<protein>
    <submittedName>
        <fullName evidence="5">Nucleotide-binding universal stress UspA family protein</fullName>
    </submittedName>
</protein>
<dbReference type="PRINTS" id="PR01438">
    <property type="entry name" value="UNVRSLSTRESS"/>
</dbReference>
<evidence type="ECO:0000259" key="4">
    <source>
        <dbReference type="Pfam" id="PF00582"/>
    </source>
</evidence>
<comment type="similarity">
    <text evidence="1">Belongs to the universal stress protein A family.</text>
</comment>
<feature type="domain" description="UspA" evidence="4">
    <location>
        <begin position="157"/>
        <end position="285"/>
    </location>
</feature>
<dbReference type="EMBL" id="JADBEM010000001">
    <property type="protein sequence ID" value="MBE1609737.1"/>
    <property type="molecule type" value="Genomic_DNA"/>
</dbReference>
<evidence type="ECO:0000313" key="6">
    <source>
        <dbReference type="Proteomes" id="UP000638648"/>
    </source>
</evidence>
<dbReference type="Proteomes" id="UP000638648">
    <property type="component" value="Unassembled WGS sequence"/>
</dbReference>
<evidence type="ECO:0000256" key="1">
    <source>
        <dbReference type="ARBA" id="ARBA00008791"/>
    </source>
</evidence>
<proteinExistence type="inferred from homology"/>
<evidence type="ECO:0000313" key="5">
    <source>
        <dbReference type="EMBL" id="MBE1609737.1"/>
    </source>
</evidence>
<dbReference type="InterPro" id="IPR014729">
    <property type="entry name" value="Rossmann-like_a/b/a_fold"/>
</dbReference>
<sequence length="303" mass="31286">MSTVSTDSALPIVVGIDGSQGALDAVAWAASEAALRNAPLRIVHAYCWPLLHIPATMWRMGPDRGLRAHADAIVADAVTTARTTAPAIEVTTMIETDFPLPLLVGQSSCASYVVVGTSGRGAVTGALAGSLAVELVARSRAPVVVVRSTTSPEHVERTVVVGVDGSPLGSAAVEVGVEEAARRRGRVLAAHVVRHSLATRFGATDTSAGLRLLDQALAGWRRKYPELPIEERVLSGHAAGELIDLSTHATLLVVGARGRGGFTGMLLGSVSQTLLYQAQCPVVIITQGCLPLGGSATTAQVVS</sequence>
<dbReference type="GO" id="GO:0005524">
    <property type="term" value="F:ATP binding"/>
    <property type="evidence" value="ECO:0007669"/>
    <property type="project" value="UniProtKB-KW"/>
</dbReference>
<dbReference type="PANTHER" id="PTHR46268:SF27">
    <property type="entry name" value="UNIVERSAL STRESS PROTEIN RV2623"/>
    <property type="match status" value="1"/>
</dbReference>
<dbReference type="InterPro" id="IPR006015">
    <property type="entry name" value="Universal_stress_UspA"/>
</dbReference>
<dbReference type="SUPFAM" id="SSF52402">
    <property type="entry name" value="Adenine nucleotide alpha hydrolases-like"/>
    <property type="match status" value="2"/>
</dbReference>
<dbReference type="Pfam" id="PF00582">
    <property type="entry name" value="Usp"/>
    <property type="match status" value="2"/>
</dbReference>
<reference evidence="5" key="1">
    <citation type="submission" date="2020-10" db="EMBL/GenBank/DDBJ databases">
        <title>Sequencing the genomes of 1000 actinobacteria strains.</title>
        <authorList>
            <person name="Klenk H.-P."/>
        </authorList>
    </citation>
    <scope>NUCLEOTIDE SEQUENCE</scope>
    <source>
        <strain evidence="5">DSM 45354</strain>
    </source>
</reference>
<keyword evidence="6" id="KW-1185">Reference proteome</keyword>
<keyword evidence="2" id="KW-0547">Nucleotide-binding</keyword>
<dbReference type="RefSeq" id="WP_192753267.1">
    <property type="nucleotide sequence ID" value="NZ_BAABJL010000163.1"/>
</dbReference>
<dbReference type="AlphaFoldDB" id="A0A927RB44"/>
<comment type="caution">
    <text evidence="5">The sequence shown here is derived from an EMBL/GenBank/DDBJ whole genome shotgun (WGS) entry which is preliminary data.</text>
</comment>
<dbReference type="PANTHER" id="PTHR46268">
    <property type="entry name" value="STRESS RESPONSE PROTEIN NHAX"/>
    <property type="match status" value="1"/>
</dbReference>
<evidence type="ECO:0000256" key="3">
    <source>
        <dbReference type="ARBA" id="ARBA00022840"/>
    </source>
</evidence>
<dbReference type="Gene3D" id="3.40.50.620">
    <property type="entry name" value="HUPs"/>
    <property type="match status" value="2"/>
</dbReference>
<feature type="domain" description="UspA" evidence="4">
    <location>
        <begin position="12"/>
        <end position="147"/>
    </location>
</feature>
<organism evidence="5 6">
    <name type="scientific">Actinopolymorpha pittospori</name>
    <dbReference type="NCBI Taxonomy" id="648752"/>
    <lineage>
        <taxon>Bacteria</taxon>
        <taxon>Bacillati</taxon>
        <taxon>Actinomycetota</taxon>
        <taxon>Actinomycetes</taxon>
        <taxon>Propionibacteriales</taxon>
        <taxon>Actinopolymorphaceae</taxon>
        <taxon>Actinopolymorpha</taxon>
    </lineage>
</organism>
<gene>
    <name evidence="5" type="ORF">HEB94_006585</name>
</gene>
<dbReference type="InterPro" id="IPR006016">
    <property type="entry name" value="UspA"/>
</dbReference>
<accession>A0A927RB44</accession>
<name>A0A927RB44_9ACTN</name>
<evidence type="ECO:0000256" key="2">
    <source>
        <dbReference type="ARBA" id="ARBA00022741"/>
    </source>
</evidence>